<evidence type="ECO:0000256" key="9">
    <source>
        <dbReference type="SAM" id="MobiDB-lite"/>
    </source>
</evidence>
<keyword evidence="12" id="KW-1185">Reference proteome</keyword>
<proteinExistence type="predicted"/>
<comment type="caution">
    <text evidence="11">The sequence shown here is derived from an EMBL/GenBank/DDBJ whole genome shotgun (WGS) entry which is preliminary data.</text>
</comment>
<reference evidence="11 12" key="1">
    <citation type="submission" date="2021-06" db="EMBL/GenBank/DDBJ databases">
        <authorList>
            <person name="Kallberg Y."/>
            <person name="Tangrot J."/>
            <person name="Rosling A."/>
        </authorList>
    </citation>
    <scope>NUCLEOTIDE SEQUENCE [LARGE SCALE GENOMIC DNA]</scope>
    <source>
        <strain evidence="11 12">120-4 pot B 10/14</strain>
    </source>
</reference>
<keyword evidence="4" id="KW-0862">Zinc</keyword>
<evidence type="ECO:0000256" key="5">
    <source>
        <dbReference type="ARBA" id="ARBA00023015"/>
    </source>
</evidence>
<feature type="region of interest" description="Disordered" evidence="9">
    <location>
        <begin position="1"/>
        <end position="34"/>
    </location>
</feature>
<keyword evidence="3 8" id="KW-0863">Zinc-finger</keyword>
<evidence type="ECO:0000313" key="11">
    <source>
        <dbReference type="EMBL" id="CAG8842090.1"/>
    </source>
</evidence>
<protein>
    <submittedName>
        <fullName evidence="11">13946_t:CDS:1</fullName>
    </submittedName>
</protein>
<keyword evidence="2" id="KW-0479">Metal-binding</keyword>
<evidence type="ECO:0000256" key="7">
    <source>
        <dbReference type="ARBA" id="ARBA00023242"/>
    </source>
</evidence>
<dbReference type="PANTHER" id="PTHR46481:SF10">
    <property type="entry name" value="ZINC FINGER BED DOMAIN-CONTAINING PROTEIN 39"/>
    <property type="match status" value="1"/>
</dbReference>
<evidence type="ECO:0000256" key="2">
    <source>
        <dbReference type="ARBA" id="ARBA00022723"/>
    </source>
</evidence>
<dbReference type="InterPro" id="IPR003656">
    <property type="entry name" value="Znf_BED"/>
</dbReference>
<evidence type="ECO:0000256" key="8">
    <source>
        <dbReference type="PROSITE-ProRule" id="PRU00027"/>
    </source>
</evidence>
<dbReference type="SUPFAM" id="SSF53098">
    <property type="entry name" value="Ribonuclease H-like"/>
    <property type="match status" value="1"/>
</dbReference>
<dbReference type="InterPro" id="IPR012337">
    <property type="entry name" value="RNaseH-like_sf"/>
</dbReference>
<feature type="compositionally biased region" description="Low complexity" evidence="9">
    <location>
        <begin position="12"/>
        <end position="23"/>
    </location>
</feature>
<evidence type="ECO:0000256" key="1">
    <source>
        <dbReference type="ARBA" id="ARBA00004123"/>
    </source>
</evidence>
<evidence type="ECO:0000256" key="3">
    <source>
        <dbReference type="ARBA" id="ARBA00022771"/>
    </source>
</evidence>
<dbReference type="Proteomes" id="UP000789901">
    <property type="component" value="Unassembled WGS sequence"/>
</dbReference>
<keyword evidence="6" id="KW-0804">Transcription</keyword>
<dbReference type="PANTHER" id="PTHR46481">
    <property type="entry name" value="ZINC FINGER BED DOMAIN-CONTAINING PROTEIN 4"/>
    <property type="match status" value="1"/>
</dbReference>
<name>A0ABN7WW37_GIGMA</name>
<keyword evidence="7" id="KW-0539">Nucleus</keyword>
<feature type="non-terminal residue" evidence="11">
    <location>
        <position position="373"/>
    </location>
</feature>
<evidence type="ECO:0000313" key="12">
    <source>
        <dbReference type="Proteomes" id="UP000789901"/>
    </source>
</evidence>
<dbReference type="PROSITE" id="PS50808">
    <property type="entry name" value="ZF_BED"/>
    <property type="match status" value="1"/>
</dbReference>
<accession>A0ABN7WW37</accession>
<dbReference type="EMBL" id="CAJVQB010067910">
    <property type="protein sequence ID" value="CAG8842090.1"/>
    <property type="molecule type" value="Genomic_DNA"/>
</dbReference>
<evidence type="ECO:0000259" key="10">
    <source>
        <dbReference type="PROSITE" id="PS50808"/>
    </source>
</evidence>
<feature type="compositionally biased region" description="Acidic residues" evidence="9">
    <location>
        <begin position="1"/>
        <end position="11"/>
    </location>
</feature>
<gene>
    <name evidence="11" type="ORF">GMARGA_LOCUS35801</name>
</gene>
<keyword evidence="5" id="KW-0805">Transcription regulation</keyword>
<organism evidence="11 12">
    <name type="scientific">Gigaspora margarita</name>
    <dbReference type="NCBI Taxonomy" id="4874"/>
    <lineage>
        <taxon>Eukaryota</taxon>
        <taxon>Fungi</taxon>
        <taxon>Fungi incertae sedis</taxon>
        <taxon>Mucoromycota</taxon>
        <taxon>Glomeromycotina</taxon>
        <taxon>Glomeromycetes</taxon>
        <taxon>Diversisporales</taxon>
        <taxon>Gigasporaceae</taxon>
        <taxon>Gigaspora</taxon>
    </lineage>
</organism>
<comment type="subcellular location">
    <subcellularLocation>
        <location evidence="1">Nucleus</location>
    </subcellularLocation>
</comment>
<evidence type="ECO:0000256" key="6">
    <source>
        <dbReference type="ARBA" id="ARBA00023163"/>
    </source>
</evidence>
<sequence>MSANDIDDEESISVSSSEIASSSKQQKTPGRPFNPVWEHFNQIEKKKNGHYSAGCKYCSDKWQRANMATFKFHIARKCSNAPMEAQLFYFKELTKDNENQKISSKRQDYLENGMCRAFACAGVSFNVAGNEIFRAWLQDLRPGFDIPSPKTLAGRIFNKQLVQVETKIEKELQHENNITLHLYALHNYSDSRHTAEFLAQEIETIINQIGKEKFCAVVSDSAHRLNLICKDIMKESFAKRILSQATLVTQFFRSCHIANAALEKEIQINNIIGGGIKRYVATRWSSYYDTLYSILHLKVAFIRVKSIIQLESRDSILADCFIHLIKLASTIYRMPQDQNITFRKYCITSINRQLSQFNDDIYRLTYFLHPKFR</sequence>
<dbReference type="InterPro" id="IPR052035">
    <property type="entry name" value="ZnF_BED_domain_contain"/>
</dbReference>
<feature type="domain" description="BED-type" evidence="10">
    <location>
        <begin position="31"/>
        <end position="85"/>
    </location>
</feature>
<evidence type="ECO:0000256" key="4">
    <source>
        <dbReference type="ARBA" id="ARBA00022833"/>
    </source>
</evidence>